<accession>A0A182T791</accession>
<dbReference type="AlphaFoldDB" id="A0A182T791"/>
<sequence>MFALGHSQPLPPLPVTVASTALQTNLVSAPCNLGHQPNGTAIQPTGIVKPTTPSIAVIPSPSMEREERDLQWQKSATLRRPSRPLSPTKRAARNEQQKQQKLQKIEPLIHRSSDPSDRTSKPDTSPTSSIAPGSGGPTTPQQSLPSSTKLSHHHPMPVSAPVATRFTKGSPGNGVDLLKDHPVLCQEPAAGGGGAGSEGSTTEDYVTCTDNSKRGASGAKGTYKTIHATRPTKQVTTGSKCPILTPFARTVRY</sequence>
<evidence type="ECO:0000313" key="2">
    <source>
        <dbReference type="EnsemblMetazoa" id="AMAM021044-PA"/>
    </source>
</evidence>
<evidence type="ECO:0000313" key="3">
    <source>
        <dbReference type="Proteomes" id="UP000075901"/>
    </source>
</evidence>
<feature type="compositionally biased region" description="Basic and acidic residues" evidence="1">
    <location>
        <begin position="92"/>
        <end position="121"/>
    </location>
</feature>
<protein>
    <submittedName>
        <fullName evidence="2">Uncharacterized protein</fullName>
    </submittedName>
</protein>
<dbReference type="PANTHER" id="PTHR47644:SF1">
    <property type="entry name" value="PDZ DOMAIN-CONTAINING PROTEIN"/>
    <property type="match status" value="1"/>
</dbReference>
<evidence type="ECO:0000256" key="1">
    <source>
        <dbReference type="SAM" id="MobiDB-lite"/>
    </source>
</evidence>
<dbReference type="EnsemblMetazoa" id="AMAM021044-RA">
    <property type="protein sequence ID" value="AMAM021044-PA"/>
    <property type="gene ID" value="AMAM021044"/>
</dbReference>
<dbReference type="Proteomes" id="UP000075901">
    <property type="component" value="Unassembled WGS sequence"/>
</dbReference>
<reference evidence="3" key="1">
    <citation type="submission" date="2013-09" db="EMBL/GenBank/DDBJ databases">
        <title>The Genome Sequence of Anopheles maculatus species B.</title>
        <authorList>
            <consortium name="The Broad Institute Genomics Platform"/>
            <person name="Neafsey D.E."/>
            <person name="Besansky N."/>
            <person name="Howell P."/>
            <person name="Walton C."/>
            <person name="Young S.K."/>
            <person name="Zeng Q."/>
            <person name="Gargeya S."/>
            <person name="Fitzgerald M."/>
            <person name="Haas B."/>
            <person name="Abouelleil A."/>
            <person name="Allen A.W."/>
            <person name="Alvarado L."/>
            <person name="Arachchi H.M."/>
            <person name="Berlin A.M."/>
            <person name="Chapman S.B."/>
            <person name="Gainer-Dewar J."/>
            <person name="Goldberg J."/>
            <person name="Griggs A."/>
            <person name="Gujja S."/>
            <person name="Hansen M."/>
            <person name="Howarth C."/>
            <person name="Imamovic A."/>
            <person name="Ireland A."/>
            <person name="Larimer J."/>
            <person name="McCowan C."/>
            <person name="Murphy C."/>
            <person name="Pearson M."/>
            <person name="Poon T.W."/>
            <person name="Priest M."/>
            <person name="Roberts A."/>
            <person name="Saif S."/>
            <person name="Shea T."/>
            <person name="Sisk P."/>
            <person name="Sykes S."/>
            <person name="Wortman J."/>
            <person name="Nusbaum C."/>
            <person name="Birren B."/>
        </authorList>
    </citation>
    <scope>NUCLEOTIDE SEQUENCE [LARGE SCALE GENOMIC DNA]</scope>
    <source>
        <strain evidence="3">maculatus3</strain>
    </source>
</reference>
<name>A0A182T791_9DIPT</name>
<feature type="region of interest" description="Disordered" evidence="1">
    <location>
        <begin position="59"/>
        <end position="173"/>
    </location>
</feature>
<dbReference type="PANTHER" id="PTHR47644">
    <property type="entry name" value="AGAP008221-PA"/>
    <property type="match status" value="1"/>
</dbReference>
<organism evidence="2 3">
    <name type="scientific">Anopheles maculatus</name>
    <dbReference type="NCBI Taxonomy" id="74869"/>
    <lineage>
        <taxon>Eukaryota</taxon>
        <taxon>Metazoa</taxon>
        <taxon>Ecdysozoa</taxon>
        <taxon>Arthropoda</taxon>
        <taxon>Hexapoda</taxon>
        <taxon>Insecta</taxon>
        <taxon>Pterygota</taxon>
        <taxon>Neoptera</taxon>
        <taxon>Endopterygota</taxon>
        <taxon>Diptera</taxon>
        <taxon>Nematocera</taxon>
        <taxon>Culicoidea</taxon>
        <taxon>Culicidae</taxon>
        <taxon>Anophelinae</taxon>
        <taxon>Anopheles</taxon>
        <taxon>Anopheles maculatus group</taxon>
    </lineage>
</organism>
<feature type="compositionally biased region" description="Polar residues" evidence="1">
    <location>
        <begin position="122"/>
        <end position="149"/>
    </location>
</feature>
<keyword evidence="3" id="KW-1185">Reference proteome</keyword>
<proteinExistence type="predicted"/>
<dbReference type="VEuPathDB" id="VectorBase:AMAM021044"/>
<reference evidence="2" key="2">
    <citation type="submission" date="2020-05" db="UniProtKB">
        <authorList>
            <consortium name="EnsemblMetazoa"/>
        </authorList>
    </citation>
    <scope>IDENTIFICATION</scope>
    <source>
        <strain evidence="2">maculatus3</strain>
    </source>
</reference>